<evidence type="ECO:0000259" key="4">
    <source>
        <dbReference type="Pfam" id="PF00407"/>
    </source>
</evidence>
<dbReference type="Pfam" id="PF00407">
    <property type="entry name" value="Bet_v_1"/>
    <property type="match status" value="1"/>
</dbReference>
<evidence type="ECO:0000313" key="6">
    <source>
        <dbReference type="Proteomes" id="UP000807159"/>
    </source>
</evidence>
<dbReference type="CDD" id="cd07816">
    <property type="entry name" value="Bet_v1-like"/>
    <property type="match status" value="1"/>
</dbReference>
<dbReference type="GO" id="GO:0005634">
    <property type="term" value="C:nucleus"/>
    <property type="evidence" value="ECO:0007669"/>
    <property type="project" value="TreeGrafter"/>
</dbReference>
<organism evidence="5 6">
    <name type="scientific">Populus deltoides</name>
    <name type="common">Eastern poplar</name>
    <name type="synonym">Eastern cottonwood</name>
    <dbReference type="NCBI Taxonomy" id="3696"/>
    <lineage>
        <taxon>Eukaryota</taxon>
        <taxon>Viridiplantae</taxon>
        <taxon>Streptophyta</taxon>
        <taxon>Embryophyta</taxon>
        <taxon>Tracheophyta</taxon>
        <taxon>Spermatophyta</taxon>
        <taxon>Magnoliopsida</taxon>
        <taxon>eudicotyledons</taxon>
        <taxon>Gunneridae</taxon>
        <taxon>Pentapetalae</taxon>
        <taxon>rosids</taxon>
        <taxon>fabids</taxon>
        <taxon>Malpighiales</taxon>
        <taxon>Salicaceae</taxon>
        <taxon>Saliceae</taxon>
        <taxon>Populus</taxon>
    </lineage>
</organism>
<accession>A0A8T2Y3L5</accession>
<dbReference type="InterPro" id="IPR050279">
    <property type="entry name" value="Plant_def-hormone_signal"/>
</dbReference>
<keyword evidence="2" id="KW-0611">Plant defense</keyword>
<keyword evidence="3" id="KW-0568">Pathogenesis-related protein</keyword>
<dbReference type="GO" id="GO:0005737">
    <property type="term" value="C:cytoplasm"/>
    <property type="evidence" value="ECO:0007669"/>
    <property type="project" value="TreeGrafter"/>
</dbReference>
<name>A0A8T2Y3L5_POPDE</name>
<dbReference type="AlphaFoldDB" id="A0A8T2Y3L5"/>
<dbReference type="PRINTS" id="PR00634">
    <property type="entry name" value="BETALLERGEN"/>
</dbReference>
<dbReference type="SUPFAM" id="SSF55961">
    <property type="entry name" value="Bet v1-like"/>
    <property type="match status" value="1"/>
</dbReference>
<dbReference type="InterPro" id="IPR000916">
    <property type="entry name" value="Bet_v_I/MLP"/>
</dbReference>
<dbReference type="GO" id="GO:0004864">
    <property type="term" value="F:protein phosphatase inhibitor activity"/>
    <property type="evidence" value="ECO:0007669"/>
    <property type="project" value="InterPro"/>
</dbReference>
<dbReference type="PANTHER" id="PTHR31213:SF17">
    <property type="entry name" value="MAJOR ALLERGEN PRU AR 1-LIKE"/>
    <property type="match status" value="1"/>
</dbReference>
<dbReference type="GO" id="GO:0009738">
    <property type="term" value="P:abscisic acid-activated signaling pathway"/>
    <property type="evidence" value="ECO:0007669"/>
    <property type="project" value="InterPro"/>
</dbReference>
<keyword evidence="6" id="KW-1185">Reference proteome</keyword>
<evidence type="ECO:0000256" key="1">
    <source>
        <dbReference type="ARBA" id="ARBA00009744"/>
    </source>
</evidence>
<dbReference type="Gene3D" id="3.30.530.20">
    <property type="match status" value="1"/>
</dbReference>
<sequence length="157" mass="17045">MEVLTFTEEFSSPAAAKRLFTAMVLEADTLVPKLVPQAVKSIETIKGNGGPGTIKKLTFAEGKYAKTRIDAVDKVNLTHSYTTIEGVPLLGKFESIAYDMKFEATPEGGCKTTVVCKYFPKPGAEIKEEEIKEGKEKAAAVYKAVETYVVANPQAYA</sequence>
<comment type="caution">
    <text evidence="5">The sequence shown here is derived from an EMBL/GenBank/DDBJ whole genome shotgun (WGS) entry which is preliminary data.</text>
</comment>
<evidence type="ECO:0000256" key="2">
    <source>
        <dbReference type="ARBA" id="ARBA00022821"/>
    </source>
</evidence>
<gene>
    <name evidence="5" type="ORF">H0E87_015054</name>
</gene>
<dbReference type="FunFam" id="3.30.530.20:FF:000007">
    <property type="entry name" value="Major pollen allergen Bet v 1-A"/>
    <property type="match status" value="1"/>
</dbReference>
<feature type="domain" description="Bet v I/Major latex protein" evidence="4">
    <location>
        <begin position="3"/>
        <end position="151"/>
    </location>
</feature>
<dbReference type="GO" id="GO:0038023">
    <property type="term" value="F:signaling receptor activity"/>
    <property type="evidence" value="ECO:0007669"/>
    <property type="project" value="InterPro"/>
</dbReference>
<protein>
    <recommendedName>
        <fullName evidence="4">Bet v I/Major latex protein domain-containing protein</fullName>
    </recommendedName>
</protein>
<evidence type="ECO:0000313" key="5">
    <source>
        <dbReference type="EMBL" id="KAH8499675.1"/>
    </source>
</evidence>
<reference evidence="5" key="1">
    <citation type="journal article" date="2021" name="J. Hered.">
        <title>Genome Assembly of Salicaceae Populus deltoides (Eastern Cottonwood) I-69 Based on Nanopore Sequencing and Hi-C Technologies.</title>
        <authorList>
            <person name="Bai S."/>
            <person name="Wu H."/>
            <person name="Zhang J."/>
            <person name="Pan Z."/>
            <person name="Zhao W."/>
            <person name="Li Z."/>
            <person name="Tong C."/>
        </authorList>
    </citation>
    <scope>NUCLEOTIDE SEQUENCE</scope>
    <source>
        <tissue evidence="5">Leaf</tissue>
    </source>
</reference>
<evidence type="ECO:0000256" key="3">
    <source>
        <dbReference type="ARBA" id="ARBA00023265"/>
    </source>
</evidence>
<dbReference type="InterPro" id="IPR023393">
    <property type="entry name" value="START-like_dom_sf"/>
</dbReference>
<dbReference type="InterPro" id="IPR024949">
    <property type="entry name" value="Bet_v_I_allergen"/>
</dbReference>
<dbReference type="EMBL" id="JACEGQ020000008">
    <property type="protein sequence ID" value="KAH8499675.1"/>
    <property type="molecule type" value="Genomic_DNA"/>
</dbReference>
<dbReference type="GO" id="GO:0010427">
    <property type="term" value="F:abscisic acid binding"/>
    <property type="evidence" value="ECO:0007669"/>
    <property type="project" value="InterPro"/>
</dbReference>
<dbReference type="PANTHER" id="PTHR31213">
    <property type="entry name" value="OS08G0374000 PROTEIN-RELATED"/>
    <property type="match status" value="1"/>
</dbReference>
<comment type="similarity">
    <text evidence="1">Belongs to the BetVI family.</text>
</comment>
<dbReference type="Proteomes" id="UP000807159">
    <property type="component" value="Chromosome 8"/>
</dbReference>
<proteinExistence type="inferred from homology"/>
<dbReference type="GO" id="GO:0006952">
    <property type="term" value="P:defense response"/>
    <property type="evidence" value="ECO:0007669"/>
    <property type="project" value="UniProtKB-KW"/>
</dbReference>